<keyword evidence="6" id="KW-1185">Reference proteome</keyword>
<gene>
    <name evidence="5" type="primary">SDC1</name>
    <name evidence="5" type="ORF">TWF696_001414</name>
</gene>
<dbReference type="Proteomes" id="UP001375240">
    <property type="component" value="Unassembled WGS sequence"/>
</dbReference>
<comment type="subcellular location">
    <subcellularLocation>
        <location evidence="1">Nucleus</location>
    </subcellularLocation>
</comment>
<dbReference type="GO" id="GO:0005634">
    <property type="term" value="C:nucleus"/>
    <property type="evidence" value="ECO:0007669"/>
    <property type="project" value="UniProtKB-SubCell"/>
</dbReference>
<dbReference type="InterPro" id="IPR007858">
    <property type="entry name" value="Dpy-30_motif"/>
</dbReference>
<dbReference type="Pfam" id="PF05186">
    <property type="entry name" value="Dpy-30"/>
    <property type="match status" value="1"/>
</dbReference>
<name>A0AAV9UAZ2_9PEZI</name>
<feature type="region of interest" description="Disordered" evidence="4">
    <location>
        <begin position="1"/>
        <end position="94"/>
    </location>
</feature>
<keyword evidence="3" id="KW-0539">Nucleus</keyword>
<feature type="compositionally biased region" description="Low complexity" evidence="4">
    <location>
        <begin position="1"/>
        <end position="10"/>
    </location>
</feature>
<sequence length="200" mass="20307">MATDQMDMDMPPAPPVEQSLETVLFPPTSSTPPPIPGRQVSRLSHPPPPIDSPVLSAAQTPSKPSPPTIMTKENTPVHGSAMNAGSGGNNGKAPTSAAAAAAAAGHGDGERGAGAPVRQYLNEFVTPYLLEGMKILARDQPANPLETLGRYLIQQSQLVEANAAAAAVAAVAAARAASATPHTGTPAPLTAAEVKMEEAV</sequence>
<dbReference type="AlphaFoldDB" id="A0AAV9UAZ2"/>
<evidence type="ECO:0000256" key="3">
    <source>
        <dbReference type="ARBA" id="ARBA00023242"/>
    </source>
</evidence>
<organism evidence="5 6">
    <name type="scientific">Orbilia brochopaga</name>
    <dbReference type="NCBI Taxonomy" id="3140254"/>
    <lineage>
        <taxon>Eukaryota</taxon>
        <taxon>Fungi</taxon>
        <taxon>Dikarya</taxon>
        <taxon>Ascomycota</taxon>
        <taxon>Pezizomycotina</taxon>
        <taxon>Orbiliomycetes</taxon>
        <taxon>Orbiliales</taxon>
        <taxon>Orbiliaceae</taxon>
        <taxon>Orbilia</taxon>
    </lineage>
</organism>
<accession>A0AAV9UAZ2</accession>
<evidence type="ECO:0000256" key="2">
    <source>
        <dbReference type="ARBA" id="ARBA00010849"/>
    </source>
</evidence>
<dbReference type="Gene3D" id="1.20.890.10">
    <property type="entry name" value="cAMP-dependent protein kinase regulatory subunit, dimerization-anchoring domain"/>
    <property type="match status" value="1"/>
</dbReference>
<evidence type="ECO:0000256" key="1">
    <source>
        <dbReference type="ARBA" id="ARBA00004123"/>
    </source>
</evidence>
<dbReference type="CDD" id="cd22965">
    <property type="entry name" value="DD_DPY30_SDC1"/>
    <property type="match status" value="1"/>
</dbReference>
<reference evidence="5 6" key="1">
    <citation type="submission" date="2019-10" db="EMBL/GenBank/DDBJ databases">
        <authorList>
            <person name="Palmer J.M."/>
        </authorList>
    </citation>
    <scope>NUCLEOTIDE SEQUENCE [LARGE SCALE GENOMIC DNA]</scope>
    <source>
        <strain evidence="5 6">TWF696</strain>
    </source>
</reference>
<protein>
    <submittedName>
        <fullName evidence="5">COMPASS (Complex proteins associated with Set1p) component</fullName>
    </submittedName>
</protein>
<dbReference type="InterPro" id="IPR049629">
    <property type="entry name" value="DPY30_SDC1_DD"/>
</dbReference>
<evidence type="ECO:0000313" key="5">
    <source>
        <dbReference type="EMBL" id="KAK6337939.1"/>
    </source>
</evidence>
<dbReference type="EMBL" id="JAVHNQ010000010">
    <property type="protein sequence ID" value="KAK6337939.1"/>
    <property type="molecule type" value="Genomic_DNA"/>
</dbReference>
<proteinExistence type="inferred from homology"/>
<evidence type="ECO:0000313" key="6">
    <source>
        <dbReference type="Proteomes" id="UP001375240"/>
    </source>
</evidence>
<evidence type="ECO:0000256" key="4">
    <source>
        <dbReference type="SAM" id="MobiDB-lite"/>
    </source>
</evidence>
<comment type="caution">
    <text evidence="5">The sequence shown here is derived from an EMBL/GenBank/DDBJ whole genome shotgun (WGS) entry which is preliminary data.</text>
</comment>
<comment type="similarity">
    <text evidence="2">Belongs to the dpy-30 family.</text>
</comment>